<organism evidence="3 4">
    <name type="scientific">Streptomyces kunmingensis</name>
    <dbReference type="NCBI Taxonomy" id="68225"/>
    <lineage>
        <taxon>Bacteria</taxon>
        <taxon>Bacillati</taxon>
        <taxon>Actinomycetota</taxon>
        <taxon>Actinomycetes</taxon>
        <taxon>Kitasatosporales</taxon>
        <taxon>Streptomycetaceae</taxon>
        <taxon>Streptomyces</taxon>
    </lineage>
</organism>
<feature type="transmembrane region" description="Helical" evidence="2">
    <location>
        <begin position="171"/>
        <end position="188"/>
    </location>
</feature>
<evidence type="ECO:0000256" key="1">
    <source>
        <dbReference type="SAM" id="MobiDB-lite"/>
    </source>
</evidence>
<keyword evidence="2" id="KW-1133">Transmembrane helix</keyword>
<evidence type="ECO:0000256" key="2">
    <source>
        <dbReference type="SAM" id="Phobius"/>
    </source>
</evidence>
<evidence type="ECO:0008006" key="5">
    <source>
        <dbReference type="Google" id="ProtNLM"/>
    </source>
</evidence>
<reference evidence="3 4" key="1">
    <citation type="submission" date="2022-10" db="EMBL/GenBank/DDBJ databases">
        <authorList>
            <person name="Xie J."/>
            <person name="Shen N."/>
        </authorList>
    </citation>
    <scope>NUCLEOTIDE SEQUENCE [LARGE SCALE GENOMIC DNA]</scope>
    <source>
        <strain evidence="3 4">DSM 41681</strain>
    </source>
</reference>
<comment type="caution">
    <text evidence="3">The sequence shown here is derived from an EMBL/GenBank/DDBJ whole genome shotgun (WGS) entry which is preliminary data.</text>
</comment>
<feature type="compositionally biased region" description="Low complexity" evidence="1">
    <location>
        <begin position="26"/>
        <end position="47"/>
    </location>
</feature>
<gene>
    <name evidence="3" type="ORF">OKJ48_06355</name>
</gene>
<keyword evidence="2" id="KW-0812">Transmembrane</keyword>
<dbReference type="SUPFAM" id="SSF81995">
    <property type="entry name" value="beta-sandwich domain of Sec23/24"/>
    <property type="match status" value="1"/>
</dbReference>
<dbReference type="EMBL" id="JAOZYB010000029">
    <property type="protein sequence ID" value="MEB3959874.1"/>
    <property type="molecule type" value="Genomic_DNA"/>
</dbReference>
<keyword evidence="2" id="KW-0472">Membrane</keyword>
<dbReference type="Proteomes" id="UP001352223">
    <property type="component" value="Unassembled WGS sequence"/>
</dbReference>
<protein>
    <recommendedName>
        <fullName evidence="5">Integral membrane protein</fullName>
    </recommendedName>
</protein>
<name>A0ABU6C5B1_9ACTN</name>
<accession>A0ABU6C5B1</accession>
<keyword evidence="4" id="KW-1185">Reference proteome</keyword>
<dbReference type="RefSeq" id="WP_324766858.1">
    <property type="nucleotide sequence ID" value="NZ_BAAATS010000002.1"/>
</dbReference>
<feature type="region of interest" description="Disordered" evidence="1">
    <location>
        <begin position="1"/>
        <end position="58"/>
    </location>
</feature>
<feature type="transmembrane region" description="Helical" evidence="2">
    <location>
        <begin position="93"/>
        <end position="113"/>
    </location>
</feature>
<evidence type="ECO:0000313" key="3">
    <source>
        <dbReference type="EMBL" id="MEB3959874.1"/>
    </source>
</evidence>
<feature type="transmembrane region" description="Helical" evidence="2">
    <location>
        <begin position="64"/>
        <end position="87"/>
    </location>
</feature>
<proteinExistence type="predicted"/>
<evidence type="ECO:0000313" key="4">
    <source>
        <dbReference type="Proteomes" id="UP001352223"/>
    </source>
</evidence>
<sequence>MTQPPPPQDANPYAQQQPPQQPPQPGYGYPQQDQQQQPYAPFPQQQGQPGGFMPPPPAPARGNLGLGVLAGFVTMLAAAGAYGGIIGGIEREIGYAAVGVGFLVGLVTGKVAGRNPAAPVVAVIMSLIGVYFGQLLGEAIIGAKQLPVTVTELFIDHFDILNEAWKADSDFLTFVFFAIAGIAAFGAAKRSAG</sequence>
<feature type="transmembrane region" description="Helical" evidence="2">
    <location>
        <begin position="120"/>
        <end position="141"/>
    </location>
</feature>